<gene>
    <name evidence="5" type="ORF">CSIM01_12430</name>
</gene>
<feature type="region of interest" description="Disordered" evidence="4">
    <location>
        <begin position="1"/>
        <end position="67"/>
    </location>
</feature>
<protein>
    <submittedName>
        <fullName evidence="5">Uncharacterized protein</fullName>
    </submittedName>
</protein>
<dbReference type="InterPro" id="IPR046347">
    <property type="entry name" value="bZIP_sf"/>
</dbReference>
<dbReference type="Gene3D" id="1.20.5.170">
    <property type="match status" value="1"/>
</dbReference>
<feature type="repeat" description="ANK" evidence="3">
    <location>
        <begin position="219"/>
        <end position="251"/>
    </location>
</feature>
<dbReference type="PRINTS" id="PR01415">
    <property type="entry name" value="ANKYRIN"/>
</dbReference>
<dbReference type="PROSITE" id="PS50297">
    <property type="entry name" value="ANK_REP_REGION"/>
    <property type="match status" value="3"/>
</dbReference>
<accession>A0A135RSP4</accession>
<dbReference type="Gene3D" id="1.25.40.20">
    <property type="entry name" value="Ankyrin repeat-containing domain"/>
    <property type="match status" value="1"/>
</dbReference>
<dbReference type="PROSITE" id="PS50088">
    <property type="entry name" value="ANK_REPEAT"/>
    <property type="match status" value="3"/>
</dbReference>
<feature type="repeat" description="ANK" evidence="3">
    <location>
        <begin position="153"/>
        <end position="185"/>
    </location>
</feature>
<evidence type="ECO:0000256" key="3">
    <source>
        <dbReference type="PROSITE-ProRule" id="PRU00023"/>
    </source>
</evidence>
<dbReference type="SUPFAM" id="SSF48403">
    <property type="entry name" value="Ankyrin repeat"/>
    <property type="match status" value="1"/>
</dbReference>
<dbReference type="Pfam" id="PF12796">
    <property type="entry name" value="Ank_2"/>
    <property type="match status" value="1"/>
</dbReference>
<dbReference type="PANTHER" id="PTHR24198">
    <property type="entry name" value="ANKYRIN REPEAT AND PROTEIN KINASE DOMAIN-CONTAINING PROTEIN"/>
    <property type="match status" value="1"/>
</dbReference>
<dbReference type="InterPro" id="IPR036770">
    <property type="entry name" value="Ankyrin_rpt-contain_sf"/>
</dbReference>
<comment type="caution">
    <text evidence="5">The sequence shown here is derived from an EMBL/GenBank/DDBJ whole genome shotgun (WGS) entry which is preliminary data.</text>
</comment>
<dbReference type="SMART" id="SM00248">
    <property type="entry name" value="ANK"/>
    <property type="match status" value="3"/>
</dbReference>
<evidence type="ECO:0000256" key="4">
    <source>
        <dbReference type="SAM" id="MobiDB-lite"/>
    </source>
</evidence>
<dbReference type="AlphaFoldDB" id="A0A135RSP4"/>
<reference evidence="5 6" key="1">
    <citation type="submission" date="2014-02" db="EMBL/GenBank/DDBJ databases">
        <title>The genome sequence of Colletotrichum simmondsii CBS122122.</title>
        <authorList>
            <person name="Baroncelli R."/>
            <person name="Thon M.R."/>
        </authorList>
    </citation>
    <scope>NUCLEOTIDE SEQUENCE [LARGE SCALE GENOMIC DNA]</scope>
    <source>
        <strain evidence="5 6">CBS122122</strain>
    </source>
</reference>
<name>A0A135RSP4_9PEZI</name>
<dbReference type="CDD" id="cd14688">
    <property type="entry name" value="bZIP_YAP"/>
    <property type="match status" value="1"/>
</dbReference>
<dbReference type="EMBL" id="JFBX01000861">
    <property type="protein sequence ID" value="KXH26733.1"/>
    <property type="molecule type" value="Genomic_DNA"/>
</dbReference>
<keyword evidence="1" id="KW-0677">Repeat</keyword>
<keyword evidence="6" id="KW-1185">Reference proteome</keyword>
<dbReference type="PANTHER" id="PTHR24198:SF165">
    <property type="entry name" value="ANKYRIN REPEAT-CONTAINING PROTEIN-RELATED"/>
    <property type="match status" value="1"/>
</dbReference>
<organism evidence="5 6">
    <name type="scientific">Colletotrichum simmondsii</name>
    <dbReference type="NCBI Taxonomy" id="703756"/>
    <lineage>
        <taxon>Eukaryota</taxon>
        <taxon>Fungi</taxon>
        <taxon>Dikarya</taxon>
        <taxon>Ascomycota</taxon>
        <taxon>Pezizomycotina</taxon>
        <taxon>Sordariomycetes</taxon>
        <taxon>Hypocreomycetidae</taxon>
        <taxon>Glomerellales</taxon>
        <taxon>Glomerellaceae</taxon>
        <taxon>Colletotrichum</taxon>
        <taxon>Colletotrichum acutatum species complex</taxon>
    </lineage>
</organism>
<dbReference type="Proteomes" id="UP000070328">
    <property type="component" value="Unassembled WGS sequence"/>
</dbReference>
<feature type="repeat" description="ANK" evidence="3">
    <location>
        <begin position="186"/>
        <end position="218"/>
    </location>
</feature>
<evidence type="ECO:0000256" key="2">
    <source>
        <dbReference type="ARBA" id="ARBA00023043"/>
    </source>
</evidence>
<dbReference type="OrthoDB" id="4837942at2759"/>
<dbReference type="GO" id="GO:0003700">
    <property type="term" value="F:DNA-binding transcription factor activity"/>
    <property type="evidence" value="ECO:0007669"/>
    <property type="project" value="InterPro"/>
</dbReference>
<dbReference type="InterPro" id="IPR002110">
    <property type="entry name" value="Ankyrin_rpt"/>
</dbReference>
<keyword evidence="2 3" id="KW-0040">ANK repeat</keyword>
<evidence type="ECO:0000256" key="1">
    <source>
        <dbReference type="ARBA" id="ARBA00022737"/>
    </source>
</evidence>
<sequence length="269" mass="28846">MAGNVVSERRRQQNREAQRTYRKGLLKRIEDLENQRSASPAGSGGSGTTKPTPTSTNNHDTQRDHQTLAPSDDEAFSFQSSPISRALSIDPIIESTLNPRRGFMDPLSGYPTFDHDDNSANTDTQTGMSLSCWLKNQEANEPIFGNQSTIGGVGGTVLHAAVVHGNEAIVKLLIEKGGDLNALTQQRKDTLHLAVESNQMNIVRLVLKAGANVNSVDGCGHSALFKAILGGNEDLVRLLLEYGADVNQSIALVPEASRIGVTSVVSGFV</sequence>
<dbReference type="SUPFAM" id="SSF57959">
    <property type="entry name" value="Leucine zipper domain"/>
    <property type="match status" value="1"/>
</dbReference>
<proteinExistence type="predicted"/>
<evidence type="ECO:0000313" key="6">
    <source>
        <dbReference type="Proteomes" id="UP000070328"/>
    </source>
</evidence>
<evidence type="ECO:0000313" key="5">
    <source>
        <dbReference type="EMBL" id="KXH26733.1"/>
    </source>
</evidence>
<feature type="compositionally biased region" description="Basic and acidic residues" evidence="4">
    <location>
        <begin position="7"/>
        <end position="19"/>
    </location>
</feature>